<comment type="subcellular location">
    <subcellularLocation>
        <location evidence="1">Membrane</location>
        <topology evidence="1">Multi-pass membrane protein</topology>
    </subcellularLocation>
</comment>
<dbReference type="PANTHER" id="PTHR45695">
    <property type="entry name" value="LEUCOKININ RECEPTOR-RELATED"/>
    <property type="match status" value="1"/>
</dbReference>
<feature type="domain" description="G-protein coupled receptors family 1 profile" evidence="11">
    <location>
        <begin position="47"/>
        <end position="308"/>
    </location>
</feature>
<feature type="transmembrane region" description="Helical" evidence="10">
    <location>
        <begin position="289"/>
        <end position="311"/>
    </location>
</feature>
<dbReference type="PRINTS" id="PR00237">
    <property type="entry name" value="GPCRRHODOPSN"/>
</dbReference>
<dbReference type="Pfam" id="PF00001">
    <property type="entry name" value="7tm_1"/>
    <property type="match status" value="1"/>
</dbReference>
<organism evidence="12 13">
    <name type="scientific">Pocillopora damicornis</name>
    <name type="common">Cauliflower coral</name>
    <name type="synonym">Millepora damicornis</name>
    <dbReference type="NCBI Taxonomy" id="46731"/>
    <lineage>
        <taxon>Eukaryota</taxon>
        <taxon>Metazoa</taxon>
        <taxon>Cnidaria</taxon>
        <taxon>Anthozoa</taxon>
        <taxon>Hexacorallia</taxon>
        <taxon>Scleractinia</taxon>
        <taxon>Astrocoeniina</taxon>
        <taxon>Pocilloporidae</taxon>
        <taxon>Pocillopora</taxon>
    </lineage>
</organism>
<dbReference type="InterPro" id="IPR017452">
    <property type="entry name" value="GPCR_Rhodpsn_7TM"/>
</dbReference>
<dbReference type="InterPro" id="IPR000276">
    <property type="entry name" value="GPCR_Rhodpsn"/>
</dbReference>
<feature type="transmembrane region" description="Helical" evidence="10">
    <location>
        <begin position="68"/>
        <end position="88"/>
    </location>
</feature>
<dbReference type="SMART" id="SM01381">
    <property type="entry name" value="7TM_GPCR_Srsx"/>
    <property type="match status" value="1"/>
</dbReference>
<keyword evidence="6 8" id="KW-0675">Receptor</keyword>
<evidence type="ECO:0000256" key="7">
    <source>
        <dbReference type="ARBA" id="ARBA00023224"/>
    </source>
</evidence>
<feature type="transmembrane region" description="Helical" evidence="10">
    <location>
        <begin position="148"/>
        <end position="167"/>
    </location>
</feature>
<dbReference type="OrthoDB" id="5975336at2759"/>
<comment type="similarity">
    <text evidence="8">Belongs to the G-protein coupled receptor 1 family.</text>
</comment>
<feature type="transmembrane region" description="Helical" evidence="10">
    <location>
        <begin position="197"/>
        <end position="220"/>
    </location>
</feature>
<dbReference type="PROSITE" id="PS00237">
    <property type="entry name" value="G_PROTEIN_RECEP_F1_1"/>
    <property type="match status" value="1"/>
</dbReference>
<dbReference type="PROSITE" id="PS50262">
    <property type="entry name" value="G_PROTEIN_RECEP_F1_2"/>
    <property type="match status" value="1"/>
</dbReference>
<dbReference type="Gene3D" id="1.20.1070.10">
    <property type="entry name" value="Rhodopsin 7-helix transmembrane proteins"/>
    <property type="match status" value="1"/>
</dbReference>
<evidence type="ECO:0000259" key="11">
    <source>
        <dbReference type="PROSITE" id="PS50262"/>
    </source>
</evidence>
<evidence type="ECO:0000256" key="2">
    <source>
        <dbReference type="ARBA" id="ARBA00022692"/>
    </source>
</evidence>
<feature type="transmembrane region" description="Helical" evidence="10">
    <location>
        <begin position="34"/>
        <end position="56"/>
    </location>
</feature>
<dbReference type="GO" id="GO:0004930">
    <property type="term" value="F:G protein-coupled receptor activity"/>
    <property type="evidence" value="ECO:0007669"/>
    <property type="project" value="UniProtKB-KW"/>
</dbReference>
<dbReference type="PANTHER" id="PTHR45695:SF9">
    <property type="entry name" value="LEUCOKININ RECEPTOR"/>
    <property type="match status" value="1"/>
</dbReference>
<evidence type="ECO:0000256" key="9">
    <source>
        <dbReference type="SAM" id="MobiDB-lite"/>
    </source>
</evidence>
<keyword evidence="13" id="KW-1185">Reference proteome</keyword>
<evidence type="ECO:0000313" key="12">
    <source>
        <dbReference type="EMBL" id="RMX36989.1"/>
    </source>
</evidence>
<name>A0A3M6T6P4_POCDA</name>
<dbReference type="GO" id="GO:0005886">
    <property type="term" value="C:plasma membrane"/>
    <property type="evidence" value="ECO:0007669"/>
    <property type="project" value="TreeGrafter"/>
</dbReference>
<comment type="caution">
    <text evidence="12">The sequence shown here is derived from an EMBL/GenBank/DDBJ whole genome shotgun (WGS) entry which is preliminary data.</text>
</comment>
<feature type="transmembrane region" description="Helical" evidence="10">
    <location>
        <begin position="108"/>
        <end position="127"/>
    </location>
</feature>
<feature type="transmembrane region" description="Helical" evidence="10">
    <location>
        <begin position="252"/>
        <end position="277"/>
    </location>
</feature>
<reference evidence="12 13" key="1">
    <citation type="journal article" date="2018" name="Sci. Rep.">
        <title>Comparative analysis of the Pocillopora damicornis genome highlights role of immune system in coral evolution.</title>
        <authorList>
            <person name="Cunning R."/>
            <person name="Bay R.A."/>
            <person name="Gillette P."/>
            <person name="Baker A.C."/>
            <person name="Traylor-Knowles N."/>
        </authorList>
    </citation>
    <scope>NUCLEOTIDE SEQUENCE [LARGE SCALE GENOMIC DNA]</scope>
    <source>
        <strain evidence="12">RSMAS</strain>
        <tissue evidence="12">Whole animal</tissue>
    </source>
</reference>
<evidence type="ECO:0000256" key="8">
    <source>
        <dbReference type="RuleBase" id="RU000688"/>
    </source>
</evidence>
<dbReference type="SUPFAM" id="SSF81321">
    <property type="entry name" value="Family A G protein-coupled receptor-like"/>
    <property type="match status" value="1"/>
</dbReference>
<evidence type="ECO:0000256" key="6">
    <source>
        <dbReference type="ARBA" id="ARBA00023170"/>
    </source>
</evidence>
<evidence type="ECO:0000313" key="13">
    <source>
        <dbReference type="Proteomes" id="UP000275408"/>
    </source>
</evidence>
<evidence type="ECO:0000256" key="1">
    <source>
        <dbReference type="ARBA" id="ARBA00004141"/>
    </source>
</evidence>
<dbReference type="CDD" id="cd14993">
    <property type="entry name" value="7tmA_CCKR-like"/>
    <property type="match status" value="1"/>
</dbReference>
<feature type="region of interest" description="Disordered" evidence="9">
    <location>
        <begin position="390"/>
        <end position="412"/>
    </location>
</feature>
<protein>
    <recommendedName>
        <fullName evidence="11">G-protein coupled receptors family 1 profile domain-containing protein</fullName>
    </recommendedName>
</protein>
<accession>A0A3M6T6P4</accession>
<dbReference type="FunFam" id="1.20.1070.10:FF:000291">
    <property type="entry name" value="Predicted protein"/>
    <property type="match status" value="1"/>
</dbReference>
<keyword evidence="2 8" id="KW-0812">Transmembrane</keyword>
<proteinExistence type="inferred from homology"/>
<sequence>MGADGSLNSTLNETANPDACPVHYETTATQTIKTMAYCVIILLSLVGNSIVIFTVWRNNSMRSVTNLFIGNLAASDLLITFLGMPNMITQLYLGQKWIFGEAICKIVVFFQSVSVASSILTLLAISFDRFWAIIFPFKRRPSFFAARLMLGVTWVISLAVMAPFLYAQRVVVVADGYEMCIEDWAPTFNPQTAAKDYTLILFVTLYAFPLLTMLFMYSFIVSKLWKRQIPGFRSSGDEIRTRTLRKKVVKMLITVITLFCVCWLPLHVYLFIVFFAYDKIPCFDSSLSFYFTSLFLGHANSAINPYLYALFHRKYREGFKAAWTCSAIIPDDMGFSRTYSRRRSSSNITWLTRSNRSLMIDRRFSTAAISEKRRLSAVTIAEKRRYSTATMPGTTRNALSRKQGTVTKPVNV</sequence>
<evidence type="ECO:0000256" key="4">
    <source>
        <dbReference type="ARBA" id="ARBA00023040"/>
    </source>
</evidence>
<keyword evidence="3 10" id="KW-1133">Transmembrane helix</keyword>
<keyword evidence="5 10" id="KW-0472">Membrane</keyword>
<dbReference type="AlphaFoldDB" id="A0A3M6T6P4"/>
<dbReference type="STRING" id="46731.A0A3M6T6P4"/>
<keyword evidence="7 8" id="KW-0807">Transducer</keyword>
<dbReference type="Proteomes" id="UP000275408">
    <property type="component" value="Unassembled WGS sequence"/>
</dbReference>
<dbReference type="OMA" id="ELYTTEW"/>
<keyword evidence="4 8" id="KW-0297">G-protein coupled receptor</keyword>
<evidence type="ECO:0000256" key="3">
    <source>
        <dbReference type="ARBA" id="ARBA00022989"/>
    </source>
</evidence>
<evidence type="ECO:0000256" key="5">
    <source>
        <dbReference type="ARBA" id="ARBA00023136"/>
    </source>
</evidence>
<dbReference type="EMBL" id="RCHS01004212">
    <property type="protein sequence ID" value="RMX36989.1"/>
    <property type="molecule type" value="Genomic_DNA"/>
</dbReference>
<evidence type="ECO:0000256" key="10">
    <source>
        <dbReference type="SAM" id="Phobius"/>
    </source>
</evidence>
<gene>
    <name evidence="12" type="ORF">pdam_00005044</name>
</gene>